<dbReference type="RefSeq" id="WP_370562009.1">
    <property type="nucleotide sequence ID" value="NZ_JBFWIB010000001.1"/>
</dbReference>
<dbReference type="Gene3D" id="3.40.50.720">
    <property type="entry name" value="NAD(P)-binding Rossmann-like Domain"/>
    <property type="match status" value="1"/>
</dbReference>
<evidence type="ECO:0000313" key="4">
    <source>
        <dbReference type="EMBL" id="MEZ0474209.1"/>
    </source>
</evidence>
<dbReference type="InterPro" id="IPR001509">
    <property type="entry name" value="Epimerase_deHydtase"/>
</dbReference>
<reference evidence="4 5" key="1">
    <citation type="submission" date="2024-07" db="EMBL/GenBank/DDBJ databases">
        <title>Luteimonas salilacus sp. nov., isolated from the shore soil of Salt Lake in Tibet of China.</title>
        <authorList>
            <person name="Zhang X."/>
            <person name="Li A."/>
        </authorList>
    </citation>
    <scope>NUCLEOTIDE SEQUENCE [LARGE SCALE GENOMIC DNA]</scope>
    <source>
        <strain evidence="4 5">B3-2-R+30</strain>
    </source>
</reference>
<dbReference type="Pfam" id="PF08338">
    <property type="entry name" value="DUF1731"/>
    <property type="match status" value="1"/>
</dbReference>
<dbReference type="InterPro" id="IPR036291">
    <property type="entry name" value="NAD(P)-bd_dom_sf"/>
</dbReference>
<sequence length="309" mass="33118">MRVLIAGGSGFLGSALSERLVHDGAAVTWLSRTPGGTRAPDTIEVCGYGALAPEDAWDAVVNLAGAGITDRRWSEARKRELIDSRLGPTRTLLDWMRTCTDKPRVLLSGSAVGWYGNRGDTPLTEDGDFHDEFAHRLCAQWEAAALEAEALDVPVVLLRTGIALHPDGGMLKRLLPPFRLGLGGRLGDGTQVLSWIAREDWVEAVRFLIGLHLGDAASAGPRGVFNLTAPAPVTNAEFTAALAHAVGRSVFLPVPAPALKLALGEMSTLLLGGQRVLPQRLTEVGFGFRHPRLAPYLQAQRPAAKHPRT</sequence>
<dbReference type="Proteomes" id="UP001566331">
    <property type="component" value="Unassembled WGS sequence"/>
</dbReference>
<dbReference type="Pfam" id="PF01370">
    <property type="entry name" value="Epimerase"/>
    <property type="match status" value="1"/>
</dbReference>
<feature type="domain" description="NAD-dependent epimerase/dehydratase" evidence="2">
    <location>
        <begin position="3"/>
        <end position="209"/>
    </location>
</feature>
<dbReference type="NCBIfam" id="TIGR01777">
    <property type="entry name" value="yfcH"/>
    <property type="match status" value="1"/>
</dbReference>
<dbReference type="EMBL" id="JBFWIC010000006">
    <property type="protein sequence ID" value="MEZ0474209.1"/>
    <property type="molecule type" value="Genomic_DNA"/>
</dbReference>
<name>A0ABV4HN91_9GAMM</name>
<evidence type="ECO:0000259" key="3">
    <source>
        <dbReference type="Pfam" id="PF08338"/>
    </source>
</evidence>
<dbReference type="PANTHER" id="PTHR11092:SF0">
    <property type="entry name" value="EPIMERASE FAMILY PROTEIN SDR39U1"/>
    <property type="match status" value="1"/>
</dbReference>
<organism evidence="4 5">
    <name type="scientific">Luteimonas salinilitoris</name>
    <dbReference type="NCBI Taxonomy" id="3237697"/>
    <lineage>
        <taxon>Bacteria</taxon>
        <taxon>Pseudomonadati</taxon>
        <taxon>Pseudomonadota</taxon>
        <taxon>Gammaproteobacteria</taxon>
        <taxon>Lysobacterales</taxon>
        <taxon>Lysobacteraceae</taxon>
        <taxon>Luteimonas</taxon>
    </lineage>
</organism>
<comment type="caution">
    <text evidence="4">The sequence shown here is derived from an EMBL/GenBank/DDBJ whole genome shotgun (WGS) entry which is preliminary data.</text>
</comment>
<proteinExistence type="inferred from homology"/>
<dbReference type="SUPFAM" id="SSF51735">
    <property type="entry name" value="NAD(P)-binding Rossmann-fold domains"/>
    <property type="match status" value="1"/>
</dbReference>
<accession>A0ABV4HN91</accession>
<comment type="similarity">
    <text evidence="1">Belongs to the NAD(P)-dependent epimerase/dehydratase family. SDR39U1 subfamily.</text>
</comment>
<evidence type="ECO:0000313" key="5">
    <source>
        <dbReference type="Proteomes" id="UP001566331"/>
    </source>
</evidence>
<keyword evidence="5" id="KW-1185">Reference proteome</keyword>
<feature type="domain" description="DUF1731" evidence="3">
    <location>
        <begin position="254"/>
        <end position="299"/>
    </location>
</feature>
<protein>
    <submittedName>
        <fullName evidence="4">TIGR01777 family oxidoreductase</fullName>
    </submittedName>
</protein>
<evidence type="ECO:0000259" key="2">
    <source>
        <dbReference type="Pfam" id="PF01370"/>
    </source>
</evidence>
<gene>
    <name evidence="4" type="ORF">AB6713_06200</name>
</gene>
<evidence type="ECO:0000256" key="1">
    <source>
        <dbReference type="ARBA" id="ARBA00009353"/>
    </source>
</evidence>
<dbReference type="InterPro" id="IPR013549">
    <property type="entry name" value="DUF1731"/>
</dbReference>
<dbReference type="PANTHER" id="PTHR11092">
    <property type="entry name" value="SUGAR NUCLEOTIDE EPIMERASE RELATED"/>
    <property type="match status" value="1"/>
</dbReference>
<dbReference type="InterPro" id="IPR010099">
    <property type="entry name" value="SDR39U1"/>
</dbReference>